<feature type="transmembrane region" description="Helical" evidence="2">
    <location>
        <begin position="30"/>
        <end position="48"/>
    </location>
</feature>
<dbReference type="AlphaFoldDB" id="A0A4P6XMB4"/>
<dbReference type="InterPro" id="IPR036457">
    <property type="entry name" value="PPM-type-like_dom_sf"/>
</dbReference>
<keyword evidence="1" id="KW-0479">Metal-binding</keyword>
<dbReference type="InterPro" id="IPR001932">
    <property type="entry name" value="PPM-type_phosphatase-like_dom"/>
</dbReference>
<keyword evidence="2" id="KW-0472">Membrane</keyword>
<keyword evidence="1" id="KW-0378">Hydrolase</keyword>
<dbReference type="Gene3D" id="3.60.40.10">
    <property type="entry name" value="PPM-type phosphatase domain"/>
    <property type="match status" value="1"/>
</dbReference>
<dbReference type="GO" id="GO:0046872">
    <property type="term" value="F:metal ion binding"/>
    <property type="evidence" value="ECO:0007669"/>
    <property type="project" value="UniProtKB-UniRule"/>
</dbReference>
<evidence type="ECO:0000259" key="3">
    <source>
        <dbReference type="PROSITE" id="PS51746"/>
    </source>
</evidence>
<comment type="catalytic activity">
    <reaction evidence="1">
        <text>O-phospho-L-threonyl-[protein] + H2O = L-threonyl-[protein] + phosphate</text>
        <dbReference type="Rhea" id="RHEA:47004"/>
        <dbReference type="Rhea" id="RHEA-COMP:11060"/>
        <dbReference type="Rhea" id="RHEA-COMP:11605"/>
        <dbReference type="ChEBI" id="CHEBI:15377"/>
        <dbReference type="ChEBI" id="CHEBI:30013"/>
        <dbReference type="ChEBI" id="CHEBI:43474"/>
        <dbReference type="ChEBI" id="CHEBI:61977"/>
        <dbReference type="EC" id="3.1.3.16"/>
    </reaction>
</comment>
<organism evidence="4 5">
    <name type="scientific">Metschnikowia aff. pulcherrima</name>
    <dbReference type="NCBI Taxonomy" id="2163413"/>
    <lineage>
        <taxon>Eukaryota</taxon>
        <taxon>Fungi</taxon>
        <taxon>Dikarya</taxon>
        <taxon>Ascomycota</taxon>
        <taxon>Saccharomycotina</taxon>
        <taxon>Pichiomycetes</taxon>
        <taxon>Metschnikowiaceae</taxon>
        <taxon>Metschnikowia</taxon>
    </lineage>
</organism>
<dbReference type="GO" id="GO:0004722">
    <property type="term" value="F:protein serine/threonine phosphatase activity"/>
    <property type="evidence" value="ECO:0007669"/>
    <property type="project" value="UniProtKB-EC"/>
</dbReference>
<dbReference type="STRING" id="2163413.A0A4P6XMB4"/>
<dbReference type="PANTHER" id="PTHR12320">
    <property type="entry name" value="PROTEIN PHOSPHATASE 2C"/>
    <property type="match status" value="1"/>
</dbReference>
<comment type="cofactor">
    <cofactor evidence="1">
        <name>Mn(2+)</name>
        <dbReference type="ChEBI" id="CHEBI:29035"/>
    </cofactor>
</comment>
<reference evidence="5" key="1">
    <citation type="submission" date="2019-03" db="EMBL/GenBank/DDBJ databases">
        <title>Snf2 controls pulcherriminic acid biosynthesis and connects pigmentation and antifungal activity of the yeast Metschnikowia pulcherrima.</title>
        <authorList>
            <person name="Gore-Lloyd D."/>
            <person name="Sumann I."/>
            <person name="Brachmann A.O."/>
            <person name="Schneeberger K."/>
            <person name="Ortiz-Merino R.A."/>
            <person name="Moreno-Beltran M."/>
            <person name="Schlaefli M."/>
            <person name="Kirner P."/>
            <person name="Santos Kron A."/>
            <person name="Wolfe K.H."/>
            <person name="Piel J."/>
            <person name="Ahrens C.H."/>
            <person name="Henk D."/>
            <person name="Freimoser F.M."/>
        </authorList>
    </citation>
    <scope>NUCLEOTIDE SEQUENCE [LARGE SCALE GENOMIC DNA]</scope>
    <source>
        <strain evidence="5">APC 1.2</strain>
    </source>
</reference>
<dbReference type="InterPro" id="IPR039123">
    <property type="entry name" value="PPTC7"/>
</dbReference>
<dbReference type="SUPFAM" id="SSF81606">
    <property type="entry name" value="PP2C-like"/>
    <property type="match status" value="1"/>
</dbReference>
<dbReference type="FunFam" id="3.60.40.10:FF:000093">
    <property type="entry name" value="Type 2C protein Phosphatase"/>
    <property type="match status" value="1"/>
</dbReference>
<keyword evidence="1" id="KW-0460">Magnesium</keyword>
<dbReference type="CDD" id="cd00143">
    <property type="entry name" value="PP2Cc"/>
    <property type="match status" value="1"/>
</dbReference>
<dbReference type="PROSITE" id="PS51746">
    <property type="entry name" value="PPM_2"/>
    <property type="match status" value="1"/>
</dbReference>
<evidence type="ECO:0000256" key="1">
    <source>
        <dbReference type="RuleBase" id="RU366020"/>
    </source>
</evidence>
<evidence type="ECO:0000313" key="4">
    <source>
        <dbReference type="EMBL" id="QBM88497.1"/>
    </source>
</evidence>
<keyword evidence="1" id="KW-0904">Protein phosphatase</keyword>
<comment type="cofactor">
    <cofactor evidence="1">
        <name>Mg(2+)</name>
        <dbReference type="ChEBI" id="CHEBI:18420"/>
    </cofactor>
</comment>
<comment type="similarity">
    <text evidence="1">Belongs to the PP2C family.</text>
</comment>
<proteinExistence type="inferred from homology"/>
<dbReference type="EC" id="3.1.3.16" evidence="1"/>
<keyword evidence="2" id="KW-1133">Transmembrane helix</keyword>
<dbReference type="EMBL" id="CP034458">
    <property type="protein sequence ID" value="QBM88497.1"/>
    <property type="molecule type" value="Genomic_DNA"/>
</dbReference>
<dbReference type="Proteomes" id="UP000292447">
    <property type="component" value="Chromosome III"/>
</dbReference>
<gene>
    <name evidence="4" type="primary">MPUL0C04660</name>
    <name evidence="4" type="ORF">METSCH_C04660</name>
</gene>
<keyword evidence="1" id="KW-0464">Manganese</keyword>
<evidence type="ECO:0000256" key="2">
    <source>
        <dbReference type="SAM" id="Phobius"/>
    </source>
</evidence>
<evidence type="ECO:0000313" key="5">
    <source>
        <dbReference type="Proteomes" id="UP000292447"/>
    </source>
</evidence>
<protein>
    <recommendedName>
        <fullName evidence="1">Protein phosphatase</fullName>
        <ecNumber evidence="1">3.1.3.16</ecNumber>
    </recommendedName>
</protein>
<comment type="catalytic activity">
    <reaction evidence="1">
        <text>O-phospho-L-seryl-[protein] + H2O = L-seryl-[protein] + phosphate</text>
        <dbReference type="Rhea" id="RHEA:20629"/>
        <dbReference type="Rhea" id="RHEA-COMP:9863"/>
        <dbReference type="Rhea" id="RHEA-COMP:11604"/>
        <dbReference type="ChEBI" id="CHEBI:15377"/>
        <dbReference type="ChEBI" id="CHEBI:29999"/>
        <dbReference type="ChEBI" id="CHEBI:43474"/>
        <dbReference type="ChEBI" id="CHEBI:83421"/>
        <dbReference type="EC" id="3.1.3.16"/>
    </reaction>
</comment>
<dbReference type="SMART" id="SM00332">
    <property type="entry name" value="PP2Cc"/>
    <property type="match status" value="1"/>
</dbReference>
<keyword evidence="5" id="KW-1185">Reference proteome</keyword>
<feature type="domain" description="PPM-type phosphatase" evidence="3">
    <location>
        <begin position="147"/>
        <end position="410"/>
    </location>
</feature>
<dbReference type="Pfam" id="PF07228">
    <property type="entry name" value="SpoIIE"/>
    <property type="match status" value="1"/>
</dbReference>
<dbReference type="PANTHER" id="PTHR12320:SF1">
    <property type="entry name" value="PROTEIN PHOSPHATASE PTC7 HOMOLOG"/>
    <property type="match status" value="1"/>
</dbReference>
<keyword evidence="2" id="KW-0812">Transmembrane</keyword>
<sequence>MQHSMRLWPYSHEASERPIHRDSSTNITRLYTHFFFTALLFVMFVSLLKRSSLGQLKNLTILHTLISLRRHFFFLAKTHEYRQTTLDSDTGQDWNAAGGPEQALAAVHSPLSTAYNYDQASLTQLRKFRVAVLFAPKLRAESNKFSRHSRQHSPAALLPTGEDNLFVSRENKDGSIAVGVADGVGGWADAGYDSLAILREICHAIKNEFEDLPHDKVVSPKALLSSAFHAVQTSDLVEIGGTTACIGVFTQEKQLYVANLGDSWCGVFRGGKLVEETQFQTHNFNTPYQLAKIPKHILQEAEMQGKRYIIDSPNMCDEYVWNLSKDDVVVFATDGVTDNVVPQDIEIFLQDKLSQGSLLSEIASQLVSEVVKVSKDANYPSAFAQELSRLTGQRYMGGKEDDITVVMVKVL</sequence>
<accession>A0A4P6XMB4</accession>
<dbReference type="SMART" id="SM00331">
    <property type="entry name" value="PP2C_SIG"/>
    <property type="match status" value="1"/>
</dbReference>
<name>A0A4P6XMB4_9ASCO</name>